<keyword evidence="3" id="KW-1185">Reference proteome</keyword>
<evidence type="ECO:0000313" key="2">
    <source>
        <dbReference type="EMBL" id="KAF5175425.1"/>
    </source>
</evidence>
<keyword evidence="1" id="KW-0378">Hydrolase</keyword>
<dbReference type="InterPro" id="IPR007312">
    <property type="entry name" value="Phosphoesterase"/>
</dbReference>
<dbReference type="Proteomes" id="UP000554482">
    <property type="component" value="Unassembled WGS sequence"/>
</dbReference>
<name>A0A7J6UT77_THATH</name>
<evidence type="ECO:0000256" key="1">
    <source>
        <dbReference type="ARBA" id="ARBA00022801"/>
    </source>
</evidence>
<organism evidence="2 3">
    <name type="scientific">Thalictrum thalictroides</name>
    <name type="common">Rue-anemone</name>
    <name type="synonym">Anemone thalictroides</name>
    <dbReference type="NCBI Taxonomy" id="46969"/>
    <lineage>
        <taxon>Eukaryota</taxon>
        <taxon>Viridiplantae</taxon>
        <taxon>Streptophyta</taxon>
        <taxon>Embryophyta</taxon>
        <taxon>Tracheophyta</taxon>
        <taxon>Spermatophyta</taxon>
        <taxon>Magnoliopsida</taxon>
        <taxon>Ranunculales</taxon>
        <taxon>Ranunculaceae</taxon>
        <taxon>Thalictroideae</taxon>
        <taxon>Thalictrum</taxon>
    </lineage>
</organism>
<protein>
    <submittedName>
        <fullName evidence="2">Non-specific phospholipase c2</fullName>
    </submittedName>
</protein>
<dbReference type="GO" id="GO:0016788">
    <property type="term" value="F:hydrolase activity, acting on ester bonds"/>
    <property type="evidence" value="ECO:0007669"/>
    <property type="project" value="InterPro"/>
</dbReference>
<dbReference type="AlphaFoldDB" id="A0A7J6UT77"/>
<dbReference type="GO" id="GO:0009395">
    <property type="term" value="P:phospholipid catabolic process"/>
    <property type="evidence" value="ECO:0007669"/>
    <property type="project" value="TreeGrafter"/>
</dbReference>
<sequence>VHGPNGSPYPTSEFEHSSIPATVKRVFNLTSPFLTKRDEWAGTFENIVLTRTQPRTDCPEKLPTPVKIRKSEANENAKLSEFQQELMQLAAVLKGDHVFTSYPDKDAVKRFFLGWNFCEKNGC</sequence>
<dbReference type="PANTHER" id="PTHR31956">
    <property type="entry name" value="NON-SPECIFIC PHOSPHOLIPASE C4-RELATED"/>
    <property type="match status" value="1"/>
</dbReference>
<gene>
    <name evidence="2" type="ORF">FRX31_034988</name>
</gene>
<evidence type="ECO:0000313" key="3">
    <source>
        <dbReference type="Proteomes" id="UP000554482"/>
    </source>
</evidence>
<dbReference type="EMBL" id="JABWDY010044046">
    <property type="protein sequence ID" value="KAF5175425.1"/>
    <property type="molecule type" value="Genomic_DNA"/>
</dbReference>
<reference evidence="2 3" key="1">
    <citation type="submission" date="2020-06" db="EMBL/GenBank/DDBJ databases">
        <title>Transcriptomic and genomic resources for Thalictrum thalictroides and T. hernandezii: Facilitating candidate gene discovery in an emerging model plant lineage.</title>
        <authorList>
            <person name="Arias T."/>
            <person name="Riano-Pachon D.M."/>
            <person name="Di Stilio V.S."/>
        </authorList>
    </citation>
    <scope>NUCLEOTIDE SEQUENCE [LARGE SCALE GENOMIC DNA]</scope>
    <source>
        <strain evidence="3">cv. WT478/WT964</strain>
        <tissue evidence="2">Leaves</tissue>
    </source>
</reference>
<proteinExistence type="predicted"/>
<dbReference type="PANTHER" id="PTHR31956:SF26">
    <property type="entry name" value="NON-SPECIFIC PHOSPHOLIPASE C2"/>
    <property type="match status" value="1"/>
</dbReference>
<feature type="non-terminal residue" evidence="2">
    <location>
        <position position="1"/>
    </location>
</feature>
<accession>A0A7J6UT77</accession>
<dbReference type="OrthoDB" id="1662328at2759"/>
<dbReference type="InterPro" id="IPR017850">
    <property type="entry name" value="Alkaline_phosphatase_core_sf"/>
</dbReference>
<dbReference type="Gene3D" id="3.40.720.10">
    <property type="entry name" value="Alkaline Phosphatase, subunit A"/>
    <property type="match status" value="1"/>
</dbReference>
<comment type="caution">
    <text evidence="2">The sequence shown here is derived from an EMBL/GenBank/DDBJ whole genome shotgun (WGS) entry which is preliminary data.</text>
</comment>